<evidence type="ECO:0000256" key="1">
    <source>
        <dbReference type="ARBA" id="ARBA00023015"/>
    </source>
</evidence>
<keyword evidence="3" id="KW-0804">Transcription</keyword>
<dbReference type="GO" id="GO:0043565">
    <property type="term" value="F:sequence-specific DNA binding"/>
    <property type="evidence" value="ECO:0007669"/>
    <property type="project" value="InterPro"/>
</dbReference>
<dbReference type="Pfam" id="PF12833">
    <property type="entry name" value="HTH_18"/>
    <property type="match status" value="1"/>
</dbReference>
<sequence>MDKLSTLIGRFTFNARVFFNGDFCDTNQFQADGAAGHLHLVRQGPVVFEHAHGELLRVDEPSMVFYPRGMAHRLSVPDGAAATLLCATIAFQDGGANPLARALPECMCIPLAGMAPMRHTLDLLFAEAAVEAQGRAVILDRLCDVLMIQVIRHEFDQGHLHAGALAGLADRQLGPVLDAMHGRPHESWQLQSLARLAGMSRARFTEHFRTVVGTPPVEYLTRWRIGLACKLLRNGLPVKVVSAQTGYTSPPAFTRAFTENIGMSPRQWLRTQEAAAPAPGA</sequence>
<feature type="domain" description="HTH araC/xylS-type" evidence="4">
    <location>
        <begin position="174"/>
        <end position="271"/>
    </location>
</feature>
<dbReference type="PROSITE" id="PS01124">
    <property type="entry name" value="HTH_ARAC_FAMILY_2"/>
    <property type="match status" value="1"/>
</dbReference>
<proteinExistence type="predicted"/>
<evidence type="ECO:0000313" key="6">
    <source>
        <dbReference type="Proteomes" id="UP000502415"/>
    </source>
</evidence>
<evidence type="ECO:0000259" key="4">
    <source>
        <dbReference type="PROSITE" id="PS01124"/>
    </source>
</evidence>
<dbReference type="GO" id="GO:0003700">
    <property type="term" value="F:DNA-binding transcription factor activity"/>
    <property type="evidence" value="ECO:0007669"/>
    <property type="project" value="InterPro"/>
</dbReference>
<dbReference type="SMART" id="SM00342">
    <property type="entry name" value="HTH_ARAC"/>
    <property type="match status" value="1"/>
</dbReference>
<evidence type="ECO:0000256" key="2">
    <source>
        <dbReference type="ARBA" id="ARBA00023125"/>
    </source>
</evidence>
<dbReference type="PANTHER" id="PTHR46796">
    <property type="entry name" value="HTH-TYPE TRANSCRIPTIONAL ACTIVATOR RHAS-RELATED"/>
    <property type="match status" value="1"/>
</dbReference>
<dbReference type="Gene3D" id="1.10.10.60">
    <property type="entry name" value="Homeodomain-like"/>
    <property type="match status" value="2"/>
</dbReference>
<keyword evidence="2" id="KW-0238">DNA-binding</keyword>
<dbReference type="Pfam" id="PF12852">
    <property type="entry name" value="Cupin_6"/>
    <property type="match status" value="1"/>
</dbReference>
<keyword evidence="1" id="KW-0805">Transcription regulation</keyword>
<evidence type="ECO:0000256" key="3">
    <source>
        <dbReference type="ARBA" id="ARBA00023163"/>
    </source>
</evidence>
<name>A0A7Z2VW30_9BURK</name>
<dbReference type="EMBL" id="CP051685">
    <property type="protein sequence ID" value="QJE00198.1"/>
    <property type="molecule type" value="Genomic_DNA"/>
</dbReference>
<gene>
    <name evidence="5" type="ORF">HH212_09325</name>
</gene>
<dbReference type="Proteomes" id="UP000502415">
    <property type="component" value="Chromosome"/>
</dbReference>
<dbReference type="InterPro" id="IPR018062">
    <property type="entry name" value="HTH_AraC-typ_CS"/>
</dbReference>
<protein>
    <submittedName>
        <fullName evidence="5">AraC family transcriptional regulator</fullName>
    </submittedName>
</protein>
<evidence type="ECO:0000313" key="5">
    <source>
        <dbReference type="EMBL" id="QJE00198.1"/>
    </source>
</evidence>
<dbReference type="KEGG" id="mfy:HH212_09325"/>
<dbReference type="PANTHER" id="PTHR46796:SF7">
    <property type="entry name" value="ARAC FAMILY TRANSCRIPTIONAL REGULATOR"/>
    <property type="match status" value="1"/>
</dbReference>
<dbReference type="InterPro" id="IPR018060">
    <property type="entry name" value="HTH_AraC"/>
</dbReference>
<dbReference type="InterPro" id="IPR009057">
    <property type="entry name" value="Homeodomain-like_sf"/>
</dbReference>
<dbReference type="InterPro" id="IPR032783">
    <property type="entry name" value="AraC_lig"/>
</dbReference>
<reference evidence="5 6" key="1">
    <citation type="submission" date="2020-04" db="EMBL/GenBank/DDBJ databases">
        <title>Genome sequencing of novel species.</title>
        <authorList>
            <person name="Heo J."/>
            <person name="Kim S.-J."/>
            <person name="Kim J.-S."/>
            <person name="Hong S.-B."/>
            <person name="Kwon S.-W."/>
        </authorList>
    </citation>
    <scope>NUCLEOTIDE SEQUENCE [LARGE SCALE GENOMIC DNA]</scope>
    <source>
        <strain evidence="5 6">GN2-R2</strain>
    </source>
</reference>
<dbReference type="PROSITE" id="PS00041">
    <property type="entry name" value="HTH_ARAC_FAMILY_1"/>
    <property type="match status" value="1"/>
</dbReference>
<accession>A0A7Z2VW30</accession>
<dbReference type="InterPro" id="IPR050204">
    <property type="entry name" value="AraC_XylS_family_regulators"/>
</dbReference>
<dbReference type="RefSeq" id="WP_170202231.1">
    <property type="nucleotide sequence ID" value="NZ_CP051685.1"/>
</dbReference>
<organism evidence="5 6">
    <name type="scientific">Massilia forsythiae</name>
    <dbReference type="NCBI Taxonomy" id="2728020"/>
    <lineage>
        <taxon>Bacteria</taxon>
        <taxon>Pseudomonadati</taxon>
        <taxon>Pseudomonadota</taxon>
        <taxon>Betaproteobacteria</taxon>
        <taxon>Burkholderiales</taxon>
        <taxon>Oxalobacteraceae</taxon>
        <taxon>Telluria group</taxon>
        <taxon>Massilia</taxon>
    </lineage>
</organism>
<dbReference type="SUPFAM" id="SSF46689">
    <property type="entry name" value="Homeodomain-like"/>
    <property type="match status" value="2"/>
</dbReference>
<keyword evidence="6" id="KW-1185">Reference proteome</keyword>
<dbReference type="AlphaFoldDB" id="A0A7Z2VW30"/>